<dbReference type="Proteomes" id="UP001153636">
    <property type="component" value="Chromosome 3"/>
</dbReference>
<feature type="chain" id="PRO_5040277230" evidence="2">
    <location>
        <begin position="23"/>
        <end position="145"/>
    </location>
</feature>
<evidence type="ECO:0000313" key="3">
    <source>
        <dbReference type="EMBL" id="CAH1108783.1"/>
    </source>
</evidence>
<accession>A0A9P0GCY1</accession>
<evidence type="ECO:0000256" key="2">
    <source>
        <dbReference type="SAM" id="SignalP"/>
    </source>
</evidence>
<evidence type="ECO:0000256" key="1">
    <source>
        <dbReference type="SAM" id="MobiDB-lite"/>
    </source>
</evidence>
<keyword evidence="2" id="KW-0732">Signal</keyword>
<name>A0A9P0GCY1_9CUCU</name>
<sequence>MKLTLGCILMLIAITNFNVGSTYRLKRSPQDKPFEISHITKTDEDGNLNAGVTVKNDNFSIGWDQVFDGSGKSKPNFNIGGAFKFKRSPQEEPPKSPWEISHVTKTDEDGNINAGVDVKHDNFSFSWDQVFDGSGKSKPSFNFKI</sequence>
<reference evidence="3" key="1">
    <citation type="submission" date="2022-01" db="EMBL/GenBank/DDBJ databases">
        <authorList>
            <person name="King R."/>
        </authorList>
    </citation>
    <scope>NUCLEOTIDE SEQUENCE</scope>
</reference>
<keyword evidence="4" id="KW-1185">Reference proteome</keyword>
<gene>
    <name evidence="3" type="ORF">PSYICH_LOCUS8744</name>
</gene>
<organism evidence="3 4">
    <name type="scientific">Psylliodes chrysocephalus</name>
    <dbReference type="NCBI Taxonomy" id="3402493"/>
    <lineage>
        <taxon>Eukaryota</taxon>
        <taxon>Metazoa</taxon>
        <taxon>Ecdysozoa</taxon>
        <taxon>Arthropoda</taxon>
        <taxon>Hexapoda</taxon>
        <taxon>Insecta</taxon>
        <taxon>Pterygota</taxon>
        <taxon>Neoptera</taxon>
        <taxon>Endopterygota</taxon>
        <taxon>Coleoptera</taxon>
        <taxon>Polyphaga</taxon>
        <taxon>Cucujiformia</taxon>
        <taxon>Chrysomeloidea</taxon>
        <taxon>Chrysomelidae</taxon>
        <taxon>Galerucinae</taxon>
        <taxon>Alticini</taxon>
        <taxon>Psylliodes</taxon>
    </lineage>
</organism>
<dbReference type="EMBL" id="OV651815">
    <property type="protein sequence ID" value="CAH1108783.1"/>
    <property type="molecule type" value="Genomic_DNA"/>
</dbReference>
<feature type="region of interest" description="Disordered" evidence="1">
    <location>
        <begin position="85"/>
        <end position="111"/>
    </location>
</feature>
<dbReference type="AlphaFoldDB" id="A0A9P0GCY1"/>
<dbReference type="OrthoDB" id="6755415at2759"/>
<proteinExistence type="predicted"/>
<protein>
    <submittedName>
        <fullName evidence="3">Uncharacterized protein</fullName>
    </submittedName>
</protein>
<evidence type="ECO:0000313" key="4">
    <source>
        <dbReference type="Proteomes" id="UP001153636"/>
    </source>
</evidence>
<feature type="signal peptide" evidence="2">
    <location>
        <begin position="1"/>
        <end position="22"/>
    </location>
</feature>